<accession>A0A6J4MBS8</accession>
<protein>
    <submittedName>
        <fullName evidence="2">Uncharacterized protein</fullName>
    </submittedName>
</protein>
<reference evidence="2" key="1">
    <citation type="submission" date="2020-02" db="EMBL/GenBank/DDBJ databases">
        <authorList>
            <person name="Meier V. D."/>
        </authorList>
    </citation>
    <scope>NUCLEOTIDE SEQUENCE</scope>
    <source>
        <strain evidence="2">AVDCRST_MAG89</strain>
    </source>
</reference>
<evidence type="ECO:0000313" key="2">
    <source>
        <dbReference type="EMBL" id="CAA9355510.1"/>
    </source>
</evidence>
<name>A0A6J4MBS8_9BACT</name>
<feature type="non-terminal residue" evidence="2">
    <location>
        <position position="1"/>
    </location>
</feature>
<feature type="region of interest" description="Disordered" evidence="1">
    <location>
        <begin position="1"/>
        <end position="29"/>
    </location>
</feature>
<organism evidence="2">
    <name type="scientific">uncultured Gemmatimonadota bacterium</name>
    <dbReference type="NCBI Taxonomy" id="203437"/>
    <lineage>
        <taxon>Bacteria</taxon>
        <taxon>Pseudomonadati</taxon>
        <taxon>Gemmatimonadota</taxon>
        <taxon>environmental samples</taxon>
    </lineage>
</organism>
<feature type="compositionally biased region" description="Gly residues" evidence="1">
    <location>
        <begin position="19"/>
        <end position="29"/>
    </location>
</feature>
<dbReference type="EMBL" id="CADCTV010000712">
    <property type="protein sequence ID" value="CAA9355510.1"/>
    <property type="molecule type" value="Genomic_DNA"/>
</dbReference>
<dbReference type="AlphaFoldDB" id="A0A6J4MBS8"/>
<gene>
    <name evidence="2" type="ORF">AVDCRST_MAG89-3404</name>
</gene>
<evidence type="ECO:0000256" key="1">
    <source>
        <dbReference type="SAM" id="MobiDB-lite"/>
    </source>
</evidence>
<feature type="non-terminal residue" evidence="2">
    <location>
        <position position="29"/>
    </location>
</feature>
<proteinExistence type="predicted"/>
<sequence length="29" mass="2960">ELLVRVRPPAARPARPGRGRGAGGVGHSL</sequence>
<feature type="compositionally biased region" description="Low complexity" evidence="1">
    <location>
        <begin position="1"/>
        <end position="16"/>
    </location>
</feature>